<dbReference type="InterPro" id="IPR010869">
    <property type="entry name" value="DUF1501"/>
</dbReference>
<proteinExistence type="predicted"/>
<dbReference type="InterPro" id="IPR017850">
    <property type="entry name" value="Alkaline_phosphatase_core_sf"/>
</dbReference>
<evidence type="ECO:0000313" key="1">
    <source>
        <dbReference type="EMBL" id="MBB6051185.1"/>
    </source>
</evidence>
<dbReference type="InterPro" id="IPR006311">
    <property type="entry name" value="TAT_signal"/>
</dbReference>
<dbReference type="Gene3D" id="3.40.720.10">
    <property type="entry name" value="Alkaline Phosphatase, subunit A"/>
    <property type="match status" value="1"/>
</dbReference>
<dbReference type="PROSITE" id="PS51318">
    <property type="entry name" value="TAT"/>
    <property type="match status" value="1"/>
</dbReference>
<dbReference type="EMBL" id="JACHGW010000002">
    <property type="protein sequence ID" value="MBB6051185.1"/>
    <property type="molecule type" value="Genomic_DNA"/>
</dbReference>
<sequence>MNPEFERDLGITRRQFFGKSATGIGMAALASLLGEETVHAHSPFAKPEGVGGGAAGGRLDAGGNAKAKRVVVLWQGGAPSHVDLFDYKPGLEKLRGTDVPDSVRKGTRLSTMTSGLKKFPVLPSIKPFKAYGKSGMMLSELLPHIGSLADDICLIHSMHTEAVNHAPGVTFLLTGSQIPGRPSMGAWATYGLGSMSKDLPAFVVMTSTDTGRTCGQLFYDYYWGSGFLPSKFQGVRFRSEGEPVLYLKNPDGLPDGLRRKQLDDIGALNAQHLSEYGDPEIETRISQYELAYKMQASVPDLLAIEKEPAHILERYGKDVHRPGSYARNCLLARRLLERGVRFVQLMHSGWDQHGNLPTQLAEQCRDTDQSSAALILDLKERGLLDDTIVLWASEFGRTPFVQGDMTKAAYGRDHLGSVYSMWACGGGFKGGYVHGASDDFAYNPVKDPMDGHDLQATILHQLGIDHTKLTYRFQGRDFRLTDVFGTVQKKLIV</sequence>
<dbReference type="Proteomes" id="UP000520814">
    <property type="component" value="Unassembled WGS sequence"/>
</dbReference>
<name>A0A7W9SQX9_ARMRO</name>
<protein>
    <recommendedName>
        <fullName evidence="3">Sulfatase</fullName>
    </recommendedName>
</protein>
<evidence type="ECO:0008006" key="3">
    <source>
        <dbReference type="Google" id="ProtNLM"/>
    </source>
</evidence>
<accession>A0A7W9SQX9</accession>
<reference evidence="1 2" key="1">
    <citation type="submission" date="2020-08" db="EMBL/GenBank/DDBJ databases">
        <title>Genomic Encyclopedia of Type Strains, Phase IV (KMG-IV): sequencing the most valuable type-strain genomes for metagenomic binning, comparative biology and taxonomic classification.</title>
        <authorList>
            <person name="Goeker M."/>
        </authorList>
    </citation>
    <scope>NUCLEOTIDE SEQUENCE [LARGE SCALE GENOMIC DNA]</scope>
    <source>
        <strain evidence="1 2">DSM 23562</strain>
    </source>
</reference>
<keyword evidence="2" id="KW-1185">Reference proteome</keyword>
<dbReference type="RefSeq" id="WP_184197513.1">
    <property type="nucleotide sequence ID" value="NZ_JACHGW010000002.1"/>
</dbReference>
<comment type="caution">
    <text evidence="1">The sequence shown here is derived from an EMBL/GenBank/DDBJ whole genome shotgun (WGS) entry which is preliminary data.</text>
</comment>
<organism evidence="1 2">
    <name type="scientific">Armatimonas rosea</name>
    <dbReference type="NCBI Taxonomy" id="685828"/>
    <lineage>
        <taxon>Bacteria</taxon>
        <taxon>Bacillati</taxon>
        <taxon>Armatimonadota</taxon>
        <taxon>Armatimonadia</taxon>
        <taxon>Armatimonadales</taxon>
        <taxon>Armatimonadaceae</taxon>
        <taxon>Armatimonas</taxon>
    </lineage>
</organism>
<dbReference type="AlphaFoldDB" id="A0A7W9SQX9"/>
<dbReference type="Pfam" id="PF07394">
    <property type="entry name" value="DUF1501"/>
    <property type="match status" value="1"/>
</dbReference>
<dbReference type="PANTHER" id="PTHR43737">
    <property type="entry name" value="BLL7424 PROTEIN"/>
    <property type="match status" value="1"/>
</dbReference>
<dbReference type="PANTHER" id="PTHR43737:SF1">
    <property type="entry name" value="DUF1501 DOMAIN-CONTAINING PROTEIN"/>
    <property type="match status" value="1"/>
</dbReference>
<gene>
    <name evidence="1" type="ORF">HNQ39_002976</name>
</gene>
<dbReference type="SUPFAM" id="SSF53649">
    <property type="entry name" value="Alkaline phosphatase-like"/>
    <property type="match status" value="1"/>
</dbReference>
<evidence type="ECO:0000313" key="2">
    <source>
        <dbReference type="Proteomes" id="UP000520814"/>
    </source>
</evidence>